<evidence type="ECO:0000256" key="4">
    <source>
        <dbReference type="ARBA" id="ARBA00023136"/>
    </source>
</evidence>
<evidence type="ECO:0000256" key="1">
    <source>
        <dbReference type="ARBA" id="ARBA00004141"/>
    </source>
</evidence>
<dbReference type="InterPro" id="IPR050475">
    <property type="entry name" value="Prenyltransferase_related"/>
</dbReference>
<proteinExistence type="predicted"/>
<keyword evidence="5" id="KW-0808">Transferase</keyword>
<comment type="subcellular location">
    <subcellularLocation>
        <location evidence="1">Membrane</location>
        <topology evidence="1">Multi-pass membrane protein</topology>
    </subcellularLocation>
</comment>
<dbReference type="CDD" id="cd13964">
    <property type="entry name" value="PT_UbiA_1"/>
    <property type="match status" value="1"/>
</dbReference>
<dbReference type="Proteomes" id="UP000549971">
    <property type="component" value="Unassembled WGS sequence"/>
</dbReference>
<name>A0A7W9J284_9ACTN</name>
<evidence type="ECO:0000313" key="6">
    <source>
        <dbReference type="Proteomes" id="UP000549971"/>
    </source>
</evidence>
<dbReference type="AlphaFoldDB" id="A0A7W9J284"/>
<comment type="caution">
    <text evidence="5">The sequence shown here is derived from an EMBL/GenBank/DDBJ whole genome shotgun (WGS) entry which is preliminary data.</text>
</comment>
<organism evidence="5 6">
    <name type="scientific">Kribbella italica</name>
    <dbReference type="NCBI Taxonomy" id="1540520"/>
    <lineage>
        <taxon>Bacteria</taxon>
        <taxon>Bacillati</taxon>
        <taxon>Actinomycetota</taxon>
        <taxon>Actinomycetes</taxon>
        <taxon>Propionibacteriales</taxon>
        <taxon>Kribbellaceae</taxon>
        <taxon>Kribbella</taxon>
    </lineage>
</organism>
<dbReference type="PANTHER" id="PTHR42723:SF1">
    <property type="entry name" value="CHLOROPHYLL SYNTHASE, CHLOROPLASTIC"/>
    <property type="match status" value="1"/>
</dbReference>
<dbReference type="InterPro" id="IPR044878">
    <property type="entry name" value="UbiA_sf"/>
</dbReference>
<keyword evidence="2" id="KW-0812">Transmembrane</keyword>
<dbReference type="NCBIfam" id="NF045897">
    <property type="entry name" value="SCO3242_trans"/>
    <property type="match status" value="1"/>
</dbReference>
<sequence>MLKDLVELVRAPAALTVPGDVLAGAVAAGDLRPGRMAGLSAASVCIYWAGMALNDWADREIDAVERPERPIPSGRVPASTAFGLAAGLTAAGLALAGRAGGRSALATSAVLAATAWSYDLKAKNTVAGPVFMAAARALDVLVGAGDQRRRAWAPALAVGTHILGVTAMSRGEVHGSTPLPARGALAATSAITAATLSRPEHAATAVLTGLFVQAVGPAQVAAAQEPSGPKLRRAVGAGIHGLVPLQAAWCARAGAPRLGAALAVALPLAKALARKVSPT</sequence>
<protein>
    <submittedName>
        <fullName evidence="5">4-hydroxybenzoate polyprenyltransferase</fullName>
        <ecNumber evidence="5">2.5.1.39</ecNumber>
    </submittedName>
</protein>
<dbReference type="InterPro" id="IPR000537">
    <property type="entry name" value="UbiA_prenyltransferase"/>
</dbReference>
<dbReference type="PANTHER" id="PTHR42723">
    <property type="entry name" value="CHLOROPHYLL SYNTHASE"/>
    <property type="match status" value="1"/>
</dbReference>
<dbReference type="GO" id="GO:0016020">
    <property type="term" value="C:membrane"/>
    <property type="evidence" value="ECO:0007669"/>
    <property type="project" value="UniProtKB-SubCell"/>
</dbReference>
<gene>
    <name evidence="5" type="ORF">HDA39_000504</name>
</gene>
<keyword evidence="3" id="KW-1133">Transmembrane helix</keyword>
<dbReference type="EMBL" id="JACHMY010000001">
    <property type="protein sequence ID" value="MBB5833770.1"/>
    <property type="molecule type" value="Genomic_DNA"/>
</dbReference>
<evidence type="ECO:0000256" key="2">
    <source>
        <dbReference type="ARBA" id="ARBA00022692"/>
    </source>
</evidence>
<evidence type="ECO:0000256" key="3">
    <source>
        <dbReference type="ARBA" id="ARBA00022989"/>
    </source>
</evidence>
<reference evidence="5 6" key="1">
    <citation type="submission" date="2020-08" db="EMBL/GenBank/DDBJ databases">
        <title>Sequencing the genomes of 1000 actinobacteria strains.</title>
        <authorList>
            <person name="Klenk H.-P."/>
        </authorList>
    </citation>
    <scope>NUCLEOTIDE SEQUENCE [LARGE SCALE GENOMIC DNA]</scope>
    <source>
        <strain evidence="5 6">DSM 28967</strain>
    </source>
</reference>
<keyword evidence="6" id="KW-1185">Reference proteome</keyword>
<keyword evidence="4" id="KW-0472">Membrane</keyword>
<dbReference type="GO" id="GO:0008412">
    <property type="term" value="F:4-hydroxybenzoate polyprenyltransferase activity"/>
    <property type="evidence" value="ECO:0007669"/>
    <property type="project" value="UniProtKB-EC"/>
</dbReference>
<dbReference type="EC" id="2.5.1.39" evidence="5"/>
<accession>A0A7W9J284</accession>
<dbReference type="Pfam" id="PF01040">
    <property type="entry name" value="UbiA"/>
    <property type="match status" value="1"/>
</dbReference>
<dbReference type="RefSeq" id="WP_202892847.1">
    <property type="nucleotide sequence ID" value="NZ_JACHMY010000001.1"/>
</dbReference>
<dbReference type="Gene3D" id="1.10.357.140">
    <property type="entry name" value="UbiA prenyltransferase"/>
    <property type="match status" value="1"/>
</dbReference>
<evidence type="ECO:0000313" key="5">
    <source>
        <dbReference type="EMBL" id="MBB5833770.1"/>
    </source>
</evidence>